<dbReference type="Proteomes" id="UP000219602">
    <property type="component" value="Chromosome 11"/>
</dbReference>
<feature type="transmembrane region" description="Helical" evidence="1">
    <location>
        <begin position="183"/>
        <end position="203"/>
    </location>
</feature>
<gene>
    <name evidence="2" type="ORF">AU210_013511</name>
</gene>
<protein>
    <submittedName>
        <fullName evidence="2">Uncharacterized protein</fullName>
    </submittedName>
</protein>
<feature type="transmembrane region" description="Helical" evidence="1">
    <location>
        <begin position="297"/>
        <end position="318"/>
    </location>
</feature>
<proteinExistence type="predicted"/>
<evidence type="ECO:0000313" key="3">
    <source>
        <dbReference type="Proteomes" id="UP000219602"/>
    </source>
</evidence>
<sequence>MTSNQTEFVGWTPSPDGRGTYDIIVTCLVTTFLCCWTSVYPNIPAPGDGFWSSIRDKLGLACLGLLGPEFIIVLAIGQKSSARRSVAKFKQAGYTKWTITHGFFADMGGFVLSANGLRHPIPLNAEQLFYLIKKSYVEYPKISDGELKDRNKSDGLARLITLWQGTWFVITFIARLIQGLHVTTMELTAVSFVIILFGTAWCWKDKPSDVGTTITVPCLTTMEDILIREGRSPDQPYYQTPFDFISRDETALNLAWQYYNELSRKILFSPFSRRVKKVPWDRNPGDIFLRMDFDLELVGVAFIFVFSAVFLGAWNFSFPSTVERDFWRVASVYMLAYGMFGALWMELCMWIFIPQYRLAEGLELSLVEQDLDQRPHPVRNWHYRFQNWRRSRFSKIRGTRDSDGEGLTSQQPKKGIFAFLSRSYNISQGNDPHLGVQVGFLIVTSFLCASYCVFRVFIFVEDFIGLRALPQSAYQTVEWAEFIPHI</sequence>
<dbReference type="PANTHER" id="PTHR35043:SF8">
    <property type="entry name" value="DUF4220 DOMAIN-CONTAINING PROTEIN"/>
    <property type="match status" value="1"/>
</dbReference>
<name>A0A2H3GBC4_FUSOX</name>
<reference evidence="2 3" key="1">
    <citation type="journal article" date="2016" name="Environ. Microbiol.">
        <title>Effector profiles distinguish formae speciales of Fusarium oxysporum.</title>
        <authorList>
            <person name="van Dam P."/>
            <person name="Fokkens L."/>
            <person name="Schmidt S.M."/>
            <person name="Linmans J.H."/>
            <person name="Kistler H.C."/>
            <person name="Ma L.J."/>
            <person name="Rep M."/>
        </authorList>
    </citation>
    <scope>NUCLEOTIDE SEQUENCE [LARGE SCALE GENOMIC DNA]</scope>
    <source>
        <strain evidence="2 3">Forc016</strain>
    </source>
</reference>
<keyword evidence="1" id="KW-0472">Membrane</keyword>
<feature type="transmembrane region" description="Helical" evidence="1">
    <location>
        <begin position="330"/>
        <end position="353"/>
    </location>
</feature>
<dbReference type="STRING" id="327505.A0A2H3GBC4"/>
<evidence type="ECO:0000256" key="1">
    <source>
        <dbReference type="SAM" id="Phobius"/>
    </source>
</evidence>
<feature type="transmembrane region" description="Helical" evidence="1">
    <location>
        <begin position="21"/>
        <end position="43"/>
    </location>
</feature>
<feature type="transmembrane region" description="Helical" evidence="1">
    <location>
        <begin position="438"/>
        <end position="460"/>
    </location>
</feature>
<organism evidence="2 3">
    <name type="scientific">Fusarium oxysporum f. sp. radicis-cucumerinum</name>
    <dbReference type="NCBI Taxonomy" id="327505"/>
    <lineage>
        <taxon>Eukaryota</taxon>
        <taxon>Fungi</taxon>
        <taxon>Dikarya</taxon>
        <taxon>Ascomycota</taxon>
        <taxon>Pezizomycotina</taxon>
        <taxon>Sordariomycetes</taxon>
        <taxon>Hypocreomycetidae</taxon>
        <taxon>Hypocreales</taxon>
        <taxon>Nectriaceae</taxon>
        <taxon>Fusarium</taxon>
        <taxon>Fusarium oxysporum species complex</taxon>
    </lineage>
</organism>
<dbReference type="EMBL" id="MABQ02000009">
    <property type="protein sequence ID" value="PCD27096.1"/>
    <property type="molecule type" value="Genomic_DNA"/>
</dbReference>
<evidence type="ECO:0000313" key="2">
    <source>
        <dbReference type="EMBL" id="PCD27096.1"/>
    </source>
</evidence>
<keyword evidence="1" id="KW-0812">Transmembrane</keyword>
<accession>A0A2H3GBC4</accession>
<keyword evidence="1" id="KW-1133">Transmembrane helix</keyword>
<dbReference type="AlphaFoldDB" id="A0A2H3GBC4"/>
<feature type="transmembrane region" description="Helical" evidence="1">
    <location>
        <begin position="58"/>
        <end position="76"/>
    </location>
</feature>
<comment type="caution">
    <text evidence="2">The sequence shown here is derived from an EMBL/GenBank/DDBJ whole genome shotgun (WGS) entry which is preliminary data.</text>
</comment>
<dbReference type="PANTHER" id="PTHR35043">
    <property type="entry name" value="TRANSCRIPTION FACTOR DOMAIN-CONTAINING PROTEIN"/>
    <property type="match status" value="1"/>
</dbReference>
<reference evidence="2 3" key="2">
    <citation type="journal article" date="2017" name="Sci. Rep.">
        <title>A mobile pathogenicity chromosome in Fusarium oxysporum for infection of multiple cucurbit species.</title>
        <authorList>
            <person name="van Dam P."/>
            <person name="Fokkens L."/>
            <person name="Ayukawa Y."/>
            <person name="van der Gragt M."/>
            <person name="Ter Horst A."/>
            <person name="Brankovics B."/>
            <person name="Houterman P.M."/>
            <person name="Arie T."/>
            <person name="Rep M."/>
        </authorList>
    </citation>
    <scope>NUCLEOTIDE SEQUENCE [LARGE SCALE GENOMIC DNA]</scope>
    <source>
        <strain evidence="2 3">Forc016</strain>
    </source>
</reference>